<dbReference type="GO" id="GO:0008757">
    <property type="term" value="F:S-adenosylmethionine-dependent methyltransferase activity"/>
    <property type="evidence" value="ECO:0007669"/>
    <property type="project" value="InterPro"/>
</dbReference>
<name>A0A4R7UVF7_9PSEU</name>
<dbReference type="PANTHER" id="PTHR44942:SF4">
    <property type="entry name" value="METHYLTRANSFERASE TYPE 11 DOMAIN-CONTAINING PROTEIN"/>
    <property type="match status" value="1"/>
</dbReference>
<evidence type="ECO:0000313" key="6">
    <source>
        <dbReference type="Proteomes" id="UP000294927"/>
    </source>
</evidence>
<organism evidence="5 6">
    <name type="scientific">Actinophytocola oryzae</name>
    <dbReference type="NCBI Taxonomy" id="502181"/>
    <lineage>
        <taxon>Bacteria</taxon>
        <taxon>Bacillati</taxon>
        <taxon>Actinomycetota</taxon>
        <taxon>Actinomycetes</taxon>
        <taxon>Pseudonocardiales</taxon>
        <taxon>Pseudonocardiaceae</taxon>
    </lineage>
</organism>
<evidence type="ECO:0000256" key="2">
    <source>
        <dbReference type="ARBA" id="ARBA00022603"/>
    </source>
</evidence>
<feature type="domain" description="Methyltransferase type 11" evidence="4">
    <location>
        <begin position="45"/>
        <end position="133"/>
    </location>
</feature>
<evidence type="ECO:0000256" key="1">
    <source>
        <dbReference type="ARBA" id="ARBA00008361"/>
    </source>
</evidence>
<dbReference type="Gene3D" id="3.40.50.150">
    <property type="entry name" value="Vaccinia Virus protein VP39"/>
    <property type="match status" value="1"/>
</dbReference>
<dbReference type="OrthoDB" id="9797252at2"/>
<dbReference type="CDD" id="cd02440">
    <property type="entry name" value="AdoMet_MTases"/>
    <property type="match status" value="1"/>
</dbReference>
<evidence type="ECO:0000256" key="3">
    <source>
        <dbReference type="ARBA" id="ARBA00022679"/>
    </source>
</evidence>
<dbReference type="PANTHER" id="PTHR44942">
    <property type="entry name" value="METHYLTRANSF_11 DOMAIN-CONTAINING PROTEIN"/>
    <property type="match status" value="1"/>
</dbReference>
<dbReference type="EMBL" id="SOCP01000022">
    <property type="protein sequence ID" value="TDV40718.1"/>
    <property type="molecule type" value="Genomic_DNA"/>
</dbReference>
<keyword evidence="6" id="KW-1185">Reference proteome</keyword>
<keyword evidence="3 5" id="KW-0808">Transferase</keyword>
<dbReference type="GO" id="GO:0032259">
    <property type="term" value="P:methylation"/>
    <property type="evidence" value="ECO:0007669"/>
    <property type="project" value="UniProtKB-KW"/>
</dbReference>
<keyword evidence="2 5" id="KW-0489">Methyltransferase</keyword>
<evidence type="ECO:0000313" key="5">
    <source>
        <dbReference type="EMBL" id="TDV40718.1"/>
    </source>
</evidence>
<dbReference type="InterPro" id="IPR029063">
    <property type="entry name" value="SAM-dependent_MTases_sf"/>
</dbReference>
<protein>
    <submittedName>
        <fullName evidence="5">Methyltransferase family protein</fullName>
    </submittedName>
</protein>
<dbReference type="AlphaFoldDB" id="A0A4R7UVF7"/>
<dbReference type="InterPro" id="IPR013216">
    <property type="entry name" value="Methyltransf_11"/>
</dbReference>
<evidence type="ECO:0000259" key="4">
    <source>
        <dbReference type="Pfam" id="PF08241"/>
    </source>
</evidence>
<dbReference type="RefSeq" id="WP_133908148.1">
    <property type="nucleotide sequence ID" value="NZ_SOCP01000022.1"/>
</dbReference>
<proteinExistence type="inferred from homology"/>
<dbReference type="Proteomes" id="UP000294927">
    <property type="component" value="Unassembled WGS sequence"/>
</dbReference>
<dbReference type="Pfam" id="PF08241">
    <property type="entry name" value="Methyltransf_11"/>
    <property type="match status" value="1"/>
</dbReference>
<dbReference type="InterPro" id="IPR051052">
    <property type="entry name" value="Diverse_substrate_MTase"/>
</dbReference>
<comment type="caution">
    <text evidence="5">The sequence shown here is derived from an EMBL/GenBank/DDBJ whole genome shotgun (WGS) entry which is preliminary data.</text>
</comment>
<sequence>MELHRTRAGSFGARAGDYAEHRPDYPADGVRWALAAATRPVRDVLDLAAGTGKLTAGLLPLGLGVTAVEPDDDMRAELSRRYPQVRALPGRAEEIPLPDGSVDAVVVGQAFHWFDHERALDEIGRVLVPGGALGLLWNDEDPDVEWVAGLLTVSGATGSALEDLRQPSPHPLFTPFEESAFPHTHRRTRESLAETLGTHSWLLVITPDERAAAMARIHDYLASRPETSGGEFDVPLVTKVVRAVRGGTP</sequence>
<comment type="similarity">
    <text evidence="1">Belongs to the methyltransferase superfamily.</text>
</comment>
<dbReference type="SUPFAM" id="SSF53335">
    <property type="entry name" value="S-adenosyl-L-methionine-dependent methyltransferases"/>
    <property type="match status" value="1"/>
</dbReference>
<accession>A0A4R7UVF7</accession>
<reference evidence="5 6" key="1">
    <citation type="submission" date="2019-03" db="EMBL/GenBank/DDBJ databases">
        <title>Genomic Encyclopedia of Archaeal and Bacterial Type Strains, Phase II (KMG-II): from individual species to whole genera.</title>
        <authorList>
            <person name="Goeker M."/>
        </authorList>
    </citation>
    <scope>NUCLEOTIDE SEQUENCE [LARGE SCALE GENOMIC DNA]</scope>
    <source>
        <strain evidence="5 6">DSM 45499</strain>
    </source>
</reference>
<gene>
    <name evidence="5" type="ORF">CLV71_122108</name>
</gene>